<keyword evidence="4" id="KW-1185">Reference proteome</keyword>
<keyword evidence="2" id="KW-0418">Kinase</keyword>
<dbReference type="Proteomes" id="UP000215914">
    <property type="component" value="Chromosome 11"/>
</dbReference>
<dbReference type="AlphaFoldDB" id="A0A251TBD4"/>
<dbReference type="InterPro" id="IPR032675">
    <property type="entry name" value="LRR_dom_sf"/>
</dbReference>
<evidence type="ECO:0000313" key="2">
    <source>
        <dbReference type="EMBL" id="KAF5782316.1"/>
    </source>
</evidence>
<name>A0A251TBD4_HELAN</name>
<keyword evidence="2" id="KW-0808">Transferase</keyword>
<dbReference type="Gramene" id="mRNA:HanXRQr2_Chr11g0494471">
    <property type="protein sequence ID" value="CDS:HanXRQr2_Chr11g0494471.1"/>
    <property type="gene ID" value="HanXRQr2_Chr11g0494471"/>
</dbReference>
<organism evidence="3 4">
    <name type="scientific">Helianthus annuus</name>
    <name type="common">Common sunflower</name>
    <dbReference type="NCBI Taxonomy" id="4232"/>
    <lineage>
        <taxon>Eukaryota</taxon>
        <taxon>Viridiplantae</taxon>
        <taxon>Streptophyta</taxon>
        <taxon>Embryophyta</taxon>
        <taxon>Tracheophyta</taxon>
        <taxon>Spermatophyta</taxon>
        <taxon>Magnoliopsida</taxon>
        <taxon>eudicotyledons</taxon>
        <taxon>Gunneridae</taxon>
        <taxon>Pentapetalae</taxon>
        <taxon>asterids</taxon>
        <taxon>campanulids</taxon>
        <taxon>Asterales</taxon>
        <taxon>Asteraceae</taxon>
        <taxon>Asteroideae</taxon>
        <taxon>Heliantheae alliance</taxon>
        <taxon>Heliantheae</taxon>
        <taxon>Helianthus</taxon>
    </lineage>
</organism>
<dbReference type="InterPro" id="IPR051848">
    <property type="entry name" value="PGIP"/>
</dbReference>
<sequence>MVDLLISNNMLSGSIPRSLSRLTNLTTLDLFGNLLTGLIPLEFSDSLKLQVLYLGKNQLSSTIPRILPSVRKAKPTKQANLFYDRVLCLLD</sequence>
<dbReference type="Pfam" id="PF00560">
    <property type="entry name" value="LRR_1"/>
    <property type="match status" value="3"/>
</dbReference>
<dbReference type="GO" id="GO:0004674">
    <property type="term" value="F:protein serine/threonine kinase activity"/>
    <property type="evidence" value="ECO:0007669"/>
    <property type="project" value="UniProtKB-KW"/>
</dbReference>
<reference evidence="3" key="2">
    <citation type="submission" date="2017-02" db="EMBL/GenBank/DDBJ databases">
        <title>Sunflower complete genome.</title>
        <authorList>
            <person name="Langlade N."/>
            <person name="Munos S."/>
        </authorList>
    </citation>
    <scope>NUCLEOTIDE SEQUENCE [LARGE SCALE GENOMIC DNA]</scope>
    <source>
        <tissue evidence="3">Leaves</tissue>
    </source>
</reference>
<evidence type="ECO:0000313" key="4">
    <source>
        <dbReference type="Proteomes" id="UP000215914"/>
    </source>
</evidence>
<dbReference type="EC" id="2.7.11.1" evidence="2"/>
<proteinExistence type="predicted"/>
<gene>
    <name evidence="3" type="ORF">HannXRQ_Chr11g0335411</name>
    <name evidence="2" type="ORF">HanXRQr2_Chr11g0494471</name>
</gene>
<dbReference type="SUPFAM" id="SSF52058">
    <property type="entry name" value="L domain-like"/>
    <property type="match status" value="1"/>
</dbReference>
<dbReference type="PANTHER" id="PTHR48059">
    <property type="entry name" value="POLYGALACTURONASE INHIBITOR 1"/>
    <property type="match status" value="1"/>
</dbReference>
<dbReference type="PROSITE" id="PS51450">
    <property type="entry name" value="LRR"/>
    <property type="match status" value="1"/>
</dbReference>
<keyword evidence="2" id="KW-0723">Serine/threonine-protein kinase</keyword>
<accession>A0A251TBD4</accession>
<dbReference type="PANTHER" id="PTHR48059:SF30">
    <property type="entry name" value="OS06G0587000 PROTEIN"/>
    <property type="match status" value="1"/>
</dbReference>
<evidence type="ECO:0000313" key="3">
    <source>
        <dbReference type="EMBL" id="OTG07876.1"/>
    </source>
</evidence>
<dbReference type="InParanoid" id="A0A251TBD4"/>
<dbReference type="EMBL" id="CM007900">
    <property type="protein sequence ID" value="OTG07876.1"/>
    <property type="molecule type" value="Genomic_DNA"/>
</dbReference>
<dbReference type="STRING" id="4232.A0A251TBD4"/>
<protein>
    <submittedName>
        <fullName evidence="2">Non-specific serine/threonine protein kinase</fullName>
        <ecNumber evidence="2">2.7.11.1</ecNumber>
    </submittedName>
    <submittedName>
        <fullName evidence="3">Putative leucine-rich repeat domain, L domain-like protein</fullName>
    </submittedName>
</protein>
<reference evidence="2 4" key="1">
    <citation type="journal article" date="2017" name="Nature">
        <title>The sunflower genome provides insights into oil metabolism, flowering and Asterid evolution.</title>
        <authorList>
            <person name="Badouin H."/>
            <person name="Gouzy J."/>
            <person name="Grassa C.J."/>
            <person name="Murat F."/>
            <person name="Staton S.E."/>
            <person name="Cottret L."/>
            <person name="Lelandais-Briere C."/>
            <person name="Owens G.L."/>
            <person name="Carrere S."/>
            <person name="Mayjonade B."/>
            <person name="Legrand L."/>
            <person name="Gill N."/>
            <person name="Kane N.C."/>
            <person name="Bowers J.E."/>
            <person name="Hubner S."/>
            <person name="Bellec A."/>
            <person name="Berard A."/>
            <person name="Berges H."/>
            <person name="Blanchet N."/>
            <person name="Boniface M.C."/>
            <person name="Brunel D."/>
            <person name="Catrice O."/>
            <person name="Chaidir N."/>
            <person name="Claudel C."/>
            <person name="Donnadieu C."/>
            <person name="Faraut T."/>
            <person name="Fievet G."/>
            <person name="Helmstetter N."/>
            <person name="King M."/>
            <person name="Knapp S.J."/>
            <person name="Lai Z."/>
            <person name="Le Paslier M.C."/>
            <person name="Lippi Y."/>
            <person name="Lorenzon L."/>
            <person name="Mandel J.R."/>
            <person name="Marage G."/>
            <person name="Marchand G."/>
            <person name="Marquand E."/>
            <person name="Bret-Mestries E."/>
            <person name="Morien E."/>
            <person name="Nambeesan S."/>
            <person name="Nguyen T."/>
            <person name="Pegot-Espagnet P."/>
            <person name="Pouilly N."/>
            <person name="Raftis F."/>
            <person name="Sallet E."/>
            <person name="Schiex T."/>
            <person name="Thomas J."/>
            <person name="Vandecasteele C."/>
            <person name="Vares D."/>
            <person name="Vear F."/>
            <person name="Vautrin S."/>
            <person name="Crespi M."/>
            <person name="Mangin B."/>
            <person name="Burke J.M."/>
            <person name="Salse J."/>
            <person name="Munos S."/>
            <person name="Vincourt P."/>
            <person name="Rieseberg L.H."/>
            <person name="Langlade N.B."/>
        </authorList>
    </citation>
    <scope>NUCLEOTIDE SEQUENCE [LARGE SCALE GENOMIC DNA]</scope>
    <source>
        <strain evidence="4">cv. SF193</strain>
        <tissue evidence="2">Leaves</tissue>
    </source>
</reference>
<dbReference type="EMBL" id="MNCJ02000326">
    <property type="protein sequence ID" value="KAF5782316.1"/>
    <property type="molecule type" value="Genomic_DNA"/>
</dbReference>
<evidence type="ECO:0000256" key="1">
    <source>
        <dbReference type="ARBA" id="ARBA00004196"/>
    </source>
</evidence>
<dbReference type="Gene3D" id="3.80.10.10">
    <property type="entry name" value="Ribonuclease Inhibitor"/>
    <property type="match status" value="1"/>
</dbReference>
<reference evidence="2" key="3">
    <citation type="submission" date="2020-06" db="EMBL/GenBank/DDBJ databases">
        <title>Helianthus annuus Genome sequencing and assembly Release 2.</title>
        <authorList>
            <person name="Gouzy J."/>
            <person name="Langlade N."/>
            <person name="Munos S."/>
        </authorList>
    </citation>
    <scope>NUCLEOTIDE SEQUENCE</scope>
    <source>
        <tissue evidence="2">Leaves</tissue>
    </source>
</reference>
<comment type="subcellular location">
    <subcellularLocation>
        <location evidence="1">Cell envelope</location>
    </subcellularLocation>
</comment>
<dbReference type="InterPro" id="IPR001611">
    <property type="entry name" value="Leu-rich_rpt"/>
</dbReference>